<protein>
    <submittedName>
        <fullName evidence="1">Uncharacterized protein</fullName>
    </submittedName>
</protein>
<dbReference type="Proteomes" id="UP001143856">
    <property type="component" value="Unassembled WGS sequence"/>
</dbReference>
<evidence type="ECO:0000313" key="1">
    <source>
        <dbReference type="EMBL" id="KAJ2987476.1"/>
    </source>
</evidence>
<proteinExistence type="predicted"/>
<gene>
    <name evidence="1" type="ORF">NUW58_g4483</name>
</gene>
<organism evidence="1 2">
    <name type="scientific">Xylaria curta</name>
    <dbReference type="NCBI Taxonomy" id="42375"/>
    <lineage>
        <taxon>Eukaryota</taxon>
        <taxon>Fungi</taxon>
        <taxon>Dikarya</taxon>
        <taxon>Ascomycota</taxon>
        <taxon>Pezizomycotina</taxon>
        <taxon>Sordariomycetes</taxon>
        <taxon>Xylariomycetidae</taxon>
        <taxon>Xylariales</taxon>
        <taxon>Xylariaceae</taxon>
        <taxon>Xylaria</taxon>
    </lineage>
</organism>
<reference evidence="1" key="1">
    <citation type="submission" date="2022-10" db="EMBL/GenBank/DDBJ databases">
        <title>Genome Sequence of Xylaria curta.</title>
        <authorList>
            <person name="Buettner E."/>
        </authorList>
    </citation>
    <scope>NUCLEOTIDE SEQUENCE</scope>
    <source>
        <strain evidence="1">Babe10</strain>
    </source>
</reference>
<sequence>MGGLTPGHFALSLWLLLCLLLLYSISIVLYRLFFHPLAKFPGPKLAASTKWFEFYYDVVKRPGGQFFQELNRMHDSPIVRPNPDEIHIRDPAFFEILYAPNPTIRHKYPPASEMAGVPLGTQGTVDHHVHKHRRMANSRMFSKRAVASAQGLIHEHIKELVRIFESHCGTDKPIDLHTILLAYTTDVIYDYMFDIETDYQRNSIAAEGWKRSIDAIAQATPFSKQVPWLNARLLMLPHWLTQFLLARIQPDLAGLLGVHKHVGEIVAAYVKQRDLEQKSGVNGDKNENVRPKSIFHSIDQSSLPPHEKAPLRMEQEAITVLAAGSETSARVLAHTIYHLLENPDILAKVQKEVFDVLGESGQLPDVKVLETLPWLTASVRESLRLRAAITSRLPLVLEKDIPYGGWIIPARTPISMCIPDILHNDDIFPEAMKFKPERWFNATERQNRMFVPFGKGTRMCIGLDFAYIEMYMSLASLLSRFDFELYDTNWERDVRFSRDCFIGEASPASAGIRVKVLAKPEI</sequence>
<dbReference type="EMBL" id="JAPDGR010000784">
    <property type="protein sequence ID" value="KAJ2987476.1"/>
    <property type="molecule type" value="Genomic_DNA"/>
</dbReference>
<comment type="caution">
    <text evidence="1">The sequence shown here is derived from an EMBL/GenBank/DDBJ whole genome shotgun (WGS) entry which is preliminary data.</text>
</comment>
<accession>A0ACC1P7G8</accession>
<evidence type="ECO:0000313" key="2">
    <source>
        <dbReference type="Proteomes" id="UP001143856"/>
    </source>
</evidence>
<keyword evidence="2" id="KW-1185">Reference proteome</keyword>
<name>A0ACC1P7G8_9PEZI</name>